<proteinExistence type="predicted"/>
<accession>A0A382YD51</accession>
<feature type="region of interest" description="Disordered" evidence="1">
    <location>
        <begin position="170"/>
        <end position="200"/>
    </location>
</feature>
<feature type="non-terminal residue" evidence="2">
    <location>
        <position position="212"/>
    </location>
</feature>
<dbReference type="EMBL" id="UINC01174885">
    <property type="protein sequence ID" value="SVD81232.1"/>
    <property type="molecule type" value="Genomic_DNA"/>
</dbReference>
<protein>
    <submittedName>
        <fullName evidence="2">Uncharacterized protein</fullName>
    </submittedName>
</protein>
<sequence>MKKIIFILISGLLFSQKQYEVDWETVAKIREEGFQRSEIANTLSYMTDVLGARLTNSEDMRHAQDWAIKEMKRIGLKNTKIEPFMDYGVSWDNEYFSLHLLEPDRQVMVGYPIAHTPGIDGRKKLSVVLTEIKTKSDLKKYKGKLRGKAVLATPPPKINLERYRKGTPRYTDSELFEISQRPLPKEPRGPRPPSNPDLVSAIERNAFFKDEG</sequence>
<evidence type="ECO:0000313" key="2">
    <source>
        <dbReference type="EMBL" id="SVD81232.1"/>
    </source>
</evidence>
<name>A0A382YD51_9ZZZZ</name>
<dbReference type="AlphaFoldDB" id="A0A382YD51"/>
<gene>
    <name evidence="2" type="ORF">METZ01_LOCUS434086</name>
</gene>
<organism evidence="2">
    <name type="scientific">marine metagenome</name>
    <dbReference type="NCBI Taxonomy" id="408172"/>
    <lineage>
        <taxon>unclassified sequences</taxon>
        <taxon>metagenomes</taxon>
        <taxon>ecological metagenomes</taxon>
    </lineage>
</organism>
<reference evidence="2" key="1">
    <citation type="submission" date="2018-05" db="EMBL/GenBank/DDBJ databases">
        <authorList>
            <person name="Lanie J.A."/>
            <person name="Ng W.-L."/>
            <person name="Kazmierczak K.M."/>
            <person name="Andrzejewski T.M."/>
            <person name="Davidsen T.M."/>
            <person name="Wayne K.J."/>
            <person name="Tettelin H."/>
            <person name="Glass J.I."/>
            <person name="Rusch D."/>
            <person name="Podicherti R."/>
            <person name="Tsui H.-C.T."/>
            <person name="Winkler M.E."/>
        </authorList>
    </citation>
    <scope>NUCLEOTIDE SEQUENCE</scope>
</reference>
<dbReference type="SUPFAM" id="SSF53187">
    <property type="entry name" value="Zn-dependent exopeptidases"/>
    <property type="match status" value="1"/>
</dbReference>
<evidence type="ECO:0000256" key="1">
    <source>
        <dbReference type="SAM" id="MobiDB-lite"/>
    </source>
</evidence>
<dbReference type="Gene3D" id="3.40.630.10">
    <property type="entry name" value="Zn peptidases"/>
    <property type="match status" value="1"/>
</dbReference>